<dbReference type="InterPro" id="IPR059116">
    <property type="entry name" value="P2X_receptor"/>
</dbReference>
<evidence type="ECO:0000256" key="3">
    <source>
        <dbReference type="ARBA" id="ARBA00022448"/>
    </source>
</evidence>
<dbReference type="GO" id="GO:0012505">
    <property type="term" value="C:endomembrane system"/>
    <property type="evidence" value="ECO:0007669"/>
    <property type="project" value="UniProtKB-SubCell"/>
</dbReference>
<gene>
    <name evidence="12" type="ORF">JXQ802_LOCUS49096</name>
    <name evidence="11" type="ORF">PYM288_LOCUS33035</name>
</gene>
<evidence type="ECO:0000313" key="12">
    <source>
        <dbReference type="EMBL" id="CAF1608273.1"/>
    </source>
</evidence>
<accession>A0A816BET5</accession>
<evidence type="ECO:0000256" key="8">
    <source>
        <dbReference type="ARBA" id="ARBA00023286"/>
    </source>
</evidence>
<dbReference type="PANTHER" id="PTHR10125:SF31">
    <property type="entry name" value="P2X RECEPTOR E"/>
    <property type="match status" value="1"/>
</dbReference>
<dbReference type="GO" id="GO:0033198">
    <property type="term" value="P:response to ATP"/>
    <property type="evidence" value="ECO:0007669"/>
    <property type="project" value="InterPro"/>
</dbReference>
<dbReference type="GO" id="GO:0001614">
    <property type="term" value="F:purinergic nucleotide receptor activity"/>
    <property type="evidence" value="ECO:0007669"/>
    <property type="project" value="InterPro"/>
</dbReference>
<dbReference type="InterPro" id="IPR001429">
    <property type="entry name" value="P2X_purnocptor"/>
</dbReference>
<keyword evidence="13" id="KW-1185">Reference proteome</keyword>
<evidence type="ECO:0000313" key="11">
    <source>
        <dbReference type="EMBL" id="CAF1364280.1"/>
    </source>
</evidence>
<dbReference type="Pfam" id="PF00864">
    <property type="entry name" value="P2X_receptor"/>
    <property type="match status" value="1"/>
</dbReference>
<evidence type="ECO:0000256" key="7">
    <source>
        <dbReference type="ARBA" id="ARBA00023136"/>
    </source>
</evidence>
<evidence type="ECO:0000256" key="4">
    <source>
        <dbReference type="ARBA" id="ARBA00022692"/>
    </source>
</evidence>
<dbReference type="GO" id="GO:0098794">
    <property type="term" value="C:postsynapse"/>
    <property type="evidence" value="ECO:0007669"/>
    <property type="project" value="GOC"/>
</dbReference>
<evidence type="ECO:0000256" key="10">
    <source>
        <dbReference type="SAM" id="SignalP"/>
    </source>
</evidence>
<organism evidence="12 13">
    <name type="scientific">Rotaria sordida</name>
    <dbReference type="NCBI Taxonomy" id="392033"/>
    <lineage>
        <taxon>Eukaryota</taxon>
        <taxon>Metazoa</taxon>
        <taxon>Spiralia</taxon>
        <taxon>Gnathifera</taxon>
        <taxon>Rotifera</taxon>
        <taxon>Eurotatoria</taxon>
        <taxon>Bdelloidea</taxon>
        <taxon>Philodinida</taxon>
        <taxon>Philodinidae</taxon>
        <taxon>Rotaria</taxon>
    </lineage>
</organism>
<keyword evidence="7" id="KW-0472">Membrane</keyword>
<dbReference type="AlphaFoldDB" id="A0A816BET5"/>
<dbReference type="InterPro" id="IPR027309">
    <property type="entry name" value="P2X_extracellular_dom_sf"/>
</dbReference>
<keyword evidence="10" id="KW-0732">Signal</keyword>
<dbReference type="EMBL" id="CAJNOL010005670">
    <property type="protein sequence ID" value="CAF1608273.1"/>
    <property type="molecule type" value="Genomic_DNA"/>
</dbReference>
<dbReference type="EMBL" id="CAJNOH010004262">
    <property type="protein sequence ID" value="CAF1364280.1"/>
    <property type="molecule type" value="Genomic_DNA"/>
</dbReference>
<comment type="caution">
    <text evidence="12">The sequence shown here is derived from an EMBL/GenBank/DDBJ whole genome shotgun (WGS) entry which is preliminary data.</text>
</comment>
<dbReference type="GO" id="GO:0004931">
    <property type="term" value="F:extracellularly ATP-gated monoatomic cation channel activity"/>
    <property type="evidence" value="ECO:0007669"/>
    <property type="project" value="InterPro"/>
</dbReference>
<keyword evidence="9" id="KW-0407">Ion channel</keyword>
<keyword evidence="3" id="KW-0813">Transport</keyword>
<evidence type="ECO:0008006" key="14">
    <source>
        <dbReference type="Google" id="ProtNLM"/>
    </source>
</evidence>
<feature type="signal peptide" evidence="10">
    <location>
        <begin position="1"/>
        <end position="19"/>
    </location>
</feature>
<reference evidence="12" key="1">
    <citation type="submission" date="2021-02" db="EMBL/GenBank/DDBJ databases">
        <authorList>
            <person name="Nowell W R."/>
        </authorList>
    </citation>
    <scope>NUCLEOTIDE SEQUENCE</scope>
</reference>
<keyword evidence="5" id="KW-1133">Transmembrane helix</keyword>
<name>A0A816BET5_9BILA</name>
<evidence type="ECO:0000256" key="5">
    <source>
        <dbReference type="ARBA" id="ARBA00022989"/>
    </source>
</evidence>
<dbReference type="Gene3D" id="1.10.287.940">
    <property type="entry name" value="atp-gated p2x4 ion channel"/>
    <property type="match status" value="1"/>
</dbReference>
<dbReference type="GO" id="GO:0070588">
    <property type="term" value="P:calcium ion transmembrane transport"/>
    <property type="evidence" value="ECO:0007669"/>
    <property type="project" value="TreeGrafter"/>
</dbReference>
<evidence type="ECO:0000256" key="2">
    <source>
        <dbReference type="ARBA" id="ARBA00009848"/>
    </source>
</evidence>
<evidence type="ECO:0000256" key="6">
    <source>
        <dbReference type="ARBA" id="ARBA00023065"/>
    </source>
</evidence>
<dbReference type="GO" id="GO:0005886">
    <property type="term" value="C:plasma membrane"/>
    <property type="evidence" value="ECO:0007669"/>
    <property type="project" value="InterPro"/>
</dbReference>
<comment type="subcellular location">
    <subcellularLocation>
        <location evidence="1">Endomembrane system</location>
    </subcellularLocation>
</comment>
<comment type="similarity">
    <text evidence="2">Belongs to the P2X receptor family.</text>
</comment>
<feature type="chain" id="PRO_5035688720" description="Purinergic receptor" evidence="10">
    <location>
        <begin position="20"/>
        <end position="368"/>
    </location>
</feature>
<keyword evidence="6" id="KW-0406">Ion transport</keyword>
<dbReference type="PRINTS" id="PR01307">
    <property type="entry name" value="P2XRECEPTOR"/>
</dbReference>
<evidence type="ECO:0000256" key="9">
    <source>
        <dbReference type="ARBA" id="ARBA00023303"/>
    </source>
</evidence>
<keyword evidence="4" id="KW-0812">Transmembrane</keyword>
<sequence>MVASYLLLLVVWFIVIKHGYQKFQEPVGSSVIKIKGAGQVSSRNAGYRQGTFDNKDQFLWDATEYTLPPIEDNAFFIVSRSLVTFKQTEDTCPTTLDSKLFCNSTDSRLCVKGASTNDGLGFLTGQCVKSSEDTTKTVCEINAWCPLENTKSTQYRINIDNLRNFTVFMKTAVIFSDAKAVIRTVNDNFNPSCRFNTATEVGKKCPIFSIGYILDNLKTQAGSINKTELYEQGGLILIEQEWECNLDTQKGRDDCFPTYTFILLQGGDEQSPSGSNYRFANKYRENGKDYRTLTKVFGLRFIVVITGKGGKFDILATSTTIQGNLELLGIITIICSIILSMGNTTSEQWKTMKTDLKSNLYDIVFCAD</sequence>
<dbReference type="Gene3D" id="2.60.490.10">
    <property type="entry name" value="atp-gated p2x4 ion channel domain"/>
    <property type="match status" value="1"/>
</dbReference>
<dbReference type="Proteomes" id="UP000663854">
    <property type="component" value="Unassembled WGS sequence"/>
</dbReference>
<dbReference type="Proteomes" id="UP000663870">
    <property type="component" value="Unassembled WGS sequence"/>
</dbReference>
<keyword evidence="8" id="KW-1071">Ligand-gated ion channel</keyword>
<evidence type="ECO:0000256" key="1">
    <source>
        <dbReference type="ARBA" id="ARBA00004308"/>
    </source>
</evidence>
<dbReference type="PANTHER" id="PTHR10125">
    <property type="entry name" value="P2X PURINOCEPTOR"/>
    <property type="match status" value="1"/>
</dbReference>
<proteinExistence type="inferred from homology"/>
<protein>
    <recommendedName>
        <fullName evidence="14">Purinergic receptor</fullName>
    </recommendedName>
</protein>
<evidence type="ECO:0000313" key="13">
    <source>
        <dbReference type="Proteomes" id="UP000663870"/>
    </source>
</evidence>